<dbReference type="EMBL" id="JAUSTP010000001">
    <property type="protein sequence ID" value="MDQ0188207.1"/>
    <property type="molecule type" value="Genomic_DNA"/>
</dbReference>
<keyword evidence="1" id="KW-1133">Transmembrane helix</keyword>
<name>A0ABT9XDD9_9BACL</name>
<keyword evidence="1" id="KW-0472">Membrane</keyword>
<accession>A0ABT9XDD9</accession>
<evidence type="ECO:0000256" key="1">
    <source>
        <dbReference type="SAM" id="Phobius"/>
    </source>
</evidence>
<dbReference type="Proteomes" id="UP001232973">
    <property type="component" value="Unassembled WGS sequence"/>
</dbReference>
<proteinExistence type="predicted"/>
<feature type="transmembrane region" description="Helical" evidence="1">
    <location>
        <begin position="62"/>
        <end position="81"/>
    </location>
</feature>
<evidence type="ECO:0000313" key="3">
    <source>
        <dbReference type="Proteomes" id="UP001232973"/>
    </source>
</evidence>
<organism evidence="2 3">
    <name type="scientific">Alicyclobacillus cycloheptanicus</name>
    <dbReference type="NCBI Taxonomy" id="1457"/>
    <lineage>
        <taxon>Bacteria</taxon>
        <taxon>Bacillati</taxon>
        <taxon>Bacillota</taxon>
        <taxon>Bacilli</taxon>
        <taxon>Bacillales</taxon>
        <taxon>Alicyclobacillaceae</taxon>
        <taxon>Alicyclobacillus</taxon>
    </lineage>
</organism>
<feature type="transmembrane region" description="Helical" evidence="1">
    <location>
        <begin position="145"/>
        <end position="163"/>
    </location>
</feature>
<gene>
    <name evidence="2" type="ORF">J2S03_000011</name>
</gene>
<dbReference type="NCBIfam" id="NF041644">
    <property type="entry name" value="CBO0543_fam"/>
    <property type="match status" value="1"/>
</dbReference>
<keyword evidence="3" id="KW-1185">Reference proteome</keyword>
<reference evidence="2 3" key="1">
    <citation type="submission" date="2023-07" db="EMBL/GenBank/DDBJ databases">
        <title>Genomic Encyclopedia of Type Strains, Phase IV (KMG-IV): sequencing the most valuable type-strain genomes for metagenomic binning, comparative biology and taxonomic classification.</title>
        <authorList>
            <person name="Goeker M."/>
        </authorList>
    </citation>
    <scope>NUCLEOTIDE SEQUENCE [LARGE SCALE GENOMIC DNA]</scope>
    <source>
        <strain evidence="2 3">DSM 4006</strain>
    </source>
</reference>
<evidence type="ECO:0000313" key="2">
    <source>
        <dbReference type="EMBL" id="MDQ0188207.1"/>
    </source>
</evidence>
<sequence length="166" mass="19867">MHIVIAICALLLAWQRGDWRHIAAYHKTILYVAVATLLYEFITRDYAMWDFQPDRLLPTHTLTDLLYVFISQPCAVLVYLSNYPRQPMQQAIHMLKWIAIFLALEWVELRMGRIRYAHGWDIGWSLLFDCIMFPMIRLHHRKPQWAYPLSVVIVVFFLWKFHVPLP</sequence>
<dbReference type="InterPro" id="IPR048147">
    <property type="entry name" value="CBO0543-like"/>
</dbReference>
<protein>
    <submittedName>
        <fullName evidence="2">Uncharacterized protein</fullName>
    </submittedName>
</protein>
<comment type="caution">
    <text evidence="2">The sequence shown here is derived from an EMBL/GenBank/DDBJ whole genome shotgun (WGS) entry which is preliminary data.</text>
</comment>
<keyword evidence="1" id="KW-0812">Transmembrane</keyword>
<dbReference type="RefSeq" id="WP_274455629.1">
    <property type="nucleotide sequence ID" value="NZ_CP067097.1"/>
</dbReference>
<feature type="transmembrane region" description="Helical" evidence="1">
    <location>
        <begin position="25"/>
        <end position="42"/>
    </location>
</feature>